<feature type="active site" description="Charge relay system" evidence="5">
    <location>
        <position position="484"/>
    </location>
</feature>
<feature type="active site" description="Charge relay system" evidence="5">
    <location>
        <position position="301"/>
    </location>
</feature>
<dbReference type="PANTHER" id="PTHR43806:SF11">
    <property type="entry name" value="CEREVISIN-RELATED"/>
    <property type="match status" value="1"/>
</dbReference>
<feature type="chain" id="PRO_5046668321" evidence="7">
    <location>
        <begin position="30"/>
        <end position="1214"/>
    </location>
</feature>
<dbReference type="InterPro" id="IPR022398">
    <property type="entry name" value="Peptidase_S8_His-AS"/>
</dbReference>
<dbReference type="RefSeq" id="WP_193381229.1">
    <property type="nucleotide sequence ID" value="NZ_JABXWF010000017.1"/>
</dbReference>
<dbReference type="InterPro" id="IPR015500">
    <property type="entry name" value="Peptidase_S8_subtilisin-rel"/>
</dbReference>
<evidence type="ECO:0000313" key="9">
    <source>
        <dbReference type="EMBL" id="MDX3043489.1"/>
    </source>
</evidence>
<feature type="domain" description="Peptidase S8/S53" evidence="8">
    <location>
        <begin position="259"/>
        <end position="520"/>
    </location>
</feature>
<name>A0ABU4N4W4_9ACTN</name>
<keyword evidence="2 5" id="KW-0645">Protease</keyword>
<dbReference type="PRINTS" id="PR00723">
    <property type="entry name" value="SUBTILISIN"/>
</dbReference>
<dbReference type="PROSITE" id="PS00136">
    <property type="entry name" value="SUBTILASE_ASP"/>
    <property type="match status" value="1"/>
</dbReference>
<sequence>MTRPRVPAWAGGALAAVLLVTTQSGSSTAATPAGPGPTSLPASAGEAEAGLASLRGKRFTLVTGDVVTVGTERGEPSIDIEPGRGREDIGFVRRGQGSELGVVPVDVAPLIATGQVDGQLFDLAALNRFGYDAAAGDDRGLPLIVRHRGPRLPAATRAEALPGNTVTLESIDATAVTLPKNDGGALWRTLTTSEEGKDAELRPAVRKVWLDTPVELTGALTGEGSAADEPETTPDGDVAVLDLVGQINAKGLRERGLDGSGVKVAVIDTGVRTAHPDLKERVSRAENFITWDDEKSDVDGHGTHVAGIIAGTGAASGGRYAGVAPGAEILSARVLSGPLGSLSHIIDGMEWAADEGVDIVNMSLGSTALSDGTDPWSLATDALLERGVLPVVSAGNDGPGSSTVSPPSAAEGALAVGAAGGDDAVASFSSRGPLFGDHSVKPNIKAPGVAVTAARAKDTPIGDVDPAGPEGPVDDDYTRLSGTSMASPAVAGAAALVMQAHPDWTPQQVALALVSSARPSAGESVYDQGSGLVDAERAVDQPVTATVSALDFGRLAWPRSAEDTRRKVAFANSSDEDITLDLALDVRSTRGDLPTALLALAEEKVTVPAHGTASVAVEFRDDGVRTGGALSALLTAGSGSTAVRVPVGLSLEPESYDLTLHLRDQLGEGADGFSLVDLLPLDRSLEPFEEPQLATLGSTITVRVPAGTYGVSAFIGRHEEDSYWFDSDIVLAGEPRVRVDRATELTLGGTAARRLAHRVDNDEAENIYRQVGVAQRQGETPAGARTPLALHTDVEFRHRAPDYWVAPSTTRAGDARYTAYFREDLAEGYVYGKVPDGAPDDGGYSYPTATGPVYHLAAFREGRIPADLTGRVRDARLARTEARYTAAEQSGAFDRPFPLKAKLATATVRGVPAGGRRVNVPSPGTRTEFFTASKDIAWAQELRWSWQNADGLDPLEHRALFTEPQVFRPGPRAEHWNRPAGAPALAADGRQLTRTGDTVTVDLPLGGDSDPRHLFTSDDLYADYTYTLSRDGEQLAKSRDGAEEFPRDTALAAWDVPTDTGSYTLRAHADRSQWNNVSTEVDGVWTFRSGRVADGRTAALPLTGVSFAPPVDLWSRAADGRTVAVPFTIRRTGDQARGKVRALTVEASFDGGATWRRVPVAENRALITHPALATLPAEHIDRNGHGYVSLRVKGADRASTFELTVKKAYKLKKS</sequence>
<keyword evidence="7" id="KW-0732">Signal</keyword>
<dbReference type="InterPro" id="IPR023828">
    <property type="entry name" value="Peptidase_S8_Ser-AS"/>
</dbReference>
<evidence type="ECO:0000256" key="5">
    <source>
        <dbReference type="PROSITE-ProRule" id="PRU01240"/>
    </source>
</evidence>
<dbReference type="EMBL" id="JARAWJ010000053">
    <property type="protein sequence ID" value="MDX3043489.1"/>
    <property type="molecule type" value="Genomic_DNA"/>
</dbReference>
<dbReference type="PANTHER" id="PTHR43806">
    <property type="entry name" value="PEPTIDASE S8"/>
    <property type="match status" value="1"/>
</dbReference>
<comment type="caution">
    <text evidence="9">The sequence shown here is derived from an EMBL/GenBank/DDBJ whole genome shotgun (WGS) entry which is preliminary data.</text>
</comment>
<organism evidence="9 10">
    <name type="scientific">Streptomyces caniscabiei</name>
    <dbReference type="NCBI Taxonomy" id="2746961"/>
    <lineage>
        <taxon>Bacteria</taxon>
        <taxon>Bacillati</taxon>
        <taxon>Actinomycetota</taxon>
        <taxon>Actinomycetes</taxon>
        <taxon>Kitasatosporales</taxon>
        <taxon>Streptomycetaceae</taxon>
        <taxon>Streptomyces</taxon>
    </lineage>
</organism>
<keyword evidence="10" id="KW-1185">Reference proteome</keyword>
<proteinExistence type="inferred from homology"/>
<evidence type="ECO:0000256" key="3">
    <source>
        <dbReference type="ARBA" id="ARBA00022801"/>
    </source>
</evidence>
<keyword evidence="4 5" id="KW-0720">Serine protease</keyword>
<protein>
    <submittedName>
        <fullName evidence="9">S8 family serine peptidase</fullName>
    </submittedName>
</protein>
<dbReference type="PROSITE" id="PS51892">
    <property type="entry name" value="SUBTILASE"/>
    <property type="match status" value="1"/>
</dbReference>
<comment type="similarity">
    <text evidence="1 5 6">Belongs to the peptidase S8 family.</text>
</comment>
<dbReference type="InterPro" id="IPR036852">
    <property type="entry name" value="Peptidase_S8/S53_dom_sf"/>
</dbReference>
<dbReference type="SUPFAM" id="SSF52743">
    <property type="entry name" value="Subtilisin-like"/>
    <property type="match status" value="1"/>
</dbReference>
<accession>A0ABU4N4W4</accession>
<evidence type="ECO:0000256" key="2">
    <source>
        <dbReference type="ARBA" id="ARBA00022670"/>
    </source>
</evidence>
<dbReference type="PROSITE" id="PS00138">
    <property type="entry name" value="SUBTILASE_SER"/>
    <property type="match status" value="1"/>
</dbReference>
<feature type="signal peptide" evidence="7">
    <location>
        <begin position="1"/>
        <end position="29"/>
    </location>
</feature>
<dbReference type="InterPro" id="IPR023827">
    <property type="entry name" value="Peptidase_S8_Asp-AS"/>
</dbReference>
<dbReference type="InterPro" id="IPR050131">
    <property type="entry name" value="Peptidase_S8_subtilisin-like"/>
</dbReference>
<dbReference type="PROSITE" id="PS00137">
    <property type="entry name" value="SUBTILASE_HIS"/>
    <property type="match status" value="1"/>
</dbReference>
<evidence type="ECO:0000313" key="10">
    <source>
        <dbReference type="Proteomes" id="UP001282474"/>
    </source>
</evidence>
<evidence type="ECO:0000256" key="7">
    <source>
        <dbReference type="SAM" id="SignalP"/>
    </source>
</evidence>
<gene>
    <name evidence="9" type="ORF">PV383_40970</name>
</gene>
<dbReference type="InterPro" id="IPR000209">
    <property type="entry name" value="Peptidase_S8/S53_dom"/>
</dbReference>
<keyword evidence="3 5" id="KW-0378">Hydrolase</keyword>
<feature type="active site" description="Charge relay system" evidence="5">
    <location>
        <position position="268"/>
    </location>
</feature>
<dbReference type="Proteomes" id="UP001282474">
    <property type="component" value="Unassembled WGS sequence"/>
</dbReference>
<reference evidence="9 10" key="1">
    <citation type="journal article" date="2023" name="Microb. Genom.">
        <title>Mesoterricola silvestris gen. nov., sp. nov., Mesoterricola sediminis sp. nov., Geothrix oryzae sp. nov., Geothrix edaphica sp. nov., Geothrix rubra sp. nov., and Geothrix limicola sp. nov., six novel members of Acidobacteriota isolated from soils.</title>
        <authorList>
            <person name="Weisberg A.J."/>
            <person name="Pearce E."/>
            <person name="Kramer C.G."/>
            <person name="Chang J.H."/>
            <person name="Clarke C.R."/>
        </authorList>
    </citation>
    <scope>NUCLEOTIDE SEQUENCE [LARGE SCALE GENOMIC DNA]</scope>
    <source>
        <strain evidence="9 10">NE20-4-1</strain>
    </source>
</reference>
<evidence type="ECO:0000256" key="6">
    <source>
        <dbReference type="RuleBase" id="RU003355"/>
    </source>
</evidence>
<evidence type="ECO:0000256" key="1">
    <source>
        <dbReference type="ARBA" id="ARBA00011073"/>
    </source>
</evidence>
<evidence type="ECO:0000256" key="4">
    <source>
        <dbReference type="ARBA" id="ARBA00022825"/>
    </source>
</evidence>
<dbReference type="Pfam" id="PF00082">
    <property type="entry name" value="Peptidase_S8"/>
    <property type="match status" value="1"/>
</dbReference>
<dbReference type="Gene3D" id="3.40.50.200">
    <property type="entry name" value="Peptidase S8/S53 domain"/>
    <property type="match status" value="1"/>
</dbReference>
<evidence type="ECO:0000259" key="8">
    <source>
        <dbReference type="Pfam" id="PF00082"/>
    </source>
</evidence>